<dbReference type="Proteomes" id="UP000580250">
    <property type="component" value="Unassembled WGS sequence"/>
</dbReference>
<dbReference type="Pfam" id="PF00201">
    <property type="entry name" value="UDPGT"/>
    <property type="match status" value="1"/>
</dbReference>
<evidence type="ECO:0000256" key="3">
    <source>
        <dbReference type="ARBA" id="ARBA00022676"/>
    </source>
</evidence>
<comment type="similarity">
    <text evidence="1">Belongs to the UDP-glycosyltransferase family.</text>
</comment>
<evidence type="ECO:0000313" key="6">
    <source>
        <dbReference type="EMBL" id="CAD2194734.1"/>
    </source>
</evidence>
<evidence type="ECO:0000256" key="4">
    <source>
        <dbReference type="ARBA" id="ARBA00022679"/>
    </source>
</evidence>
<dbReference type="Gene3D" id="3.40.50.2000">
    <property type="entry name" value="Glycogen Phosphorylase B"/>
    <property type="match status" value="1"/>
</dbReference>
<dbReference type="InterPro" id="IPR002213">
    <property type="entry name" value="UDP_glucos_trans"/>
</dbReference>
<comment type="catalytic activity">
    <reaction evidence="5">
        <text>glucuronate acceptor + UDP-alpha-D-glucuronate = acceptor beta-D-glucuronoside + UDP + H(+)</text>
        <dbReference type="Rhea" id="RHEA:21032"/>
        <dbReference type="ChEBI" id="CHEBI:15378"/>
        <dbReference type="ChEBI" id="CHEBI:58052"/>
        <dbReference type="ChEBI" id="CHEBI:58223"/>
        <dbReference type="ChEBI" id="CHEBI:132367"/>
        <dbReference type="ChEBI" id="CHEBI:132368"/>
        <dbReference type="EC" id="2.4.1.17"/>
    </reaction>
</comment>
<dbReference type="PANTHER" id="PTHR48043:SF145">
    <property type="entry name" value="FI06409P-RELATED"/>
    <property type="match status" value="1"/>
</dbReference>
<evidence type="ECO:0000256" key="5">
    <source>
        <dbReference type="ARBA" id="ARBA00047475"/>
    </source>
</evidence>
<dbReference type="SUPFAM" id="SSF53756">
    <property type="entry name" value="UDP-Glycosyltransferase/glycogen phosphorylase"/>
    <property type="match status" value="1"/>
</dbReference>
<evidence type="ECO:0000256" key="2">
    <source>
        <dbReference type="ARBA" id="ARBA00012544"/>
    </source>
</evidence>
<dbReference type="EMBL" id="CAJEWN010001141">
    <property type="protein sequence ID" value="CAD2194734.1"/>
    <property type="molecule type" value="Genomic_DNA"/>
</dbReference>
<sequence>MQFDVTLANTLDSFGYCVYLVVARHANYDTVRSDNFNLNEGLNIRYIQVDFEPPRGDGIPNIWNNEFIASTHNNFINIVAYQAVYLYQAAIQNPANEQTYNFLKSKRFRLGIAEIDQSSGFALFQQLGIKNMIATSNTPVISPYYHLLGMPMPYEVPEQNTAQPGDGFANSEIRRRGSHRQNENMNEIRRLINIYKQEYENEFFRQNSLPPLWQIIANVRYLFINHTQIAAYPRPINQKIKFIGGIDIQQQYRAMFYSKIMTNNSIQRVWAGDFNHLNESNCVVIFTIGTVVTFLGITQYQLIRIFNAFAQHENCYFFIRADHHIERYVSNGSVQVPQNVYLHYDFIDLKLILAQRNIKLLIIHCGQNSLNEALYAGVPVICIPFFGDQR</sequence>
<dbReference type="AlphaFoldDB" id="A0A6V7X617"/>
<keyword evidence="4" id="KW-0808">Transferase</keyword>
<name>A0A6V7X617_MELEN</name>
<evidence type="ECO:0000256" key="1">
    <source>
        <dbReference type="ARBA" id="ARBA00009995"/>
    </source>
</evidence>
<protein>
    <recommendedName>
        <fullName evidence="2">glucuronosyltransferase</fullName>
        <ecNumber evidence="2">2.4.1.17</ecNumber>
    </recommendedName>
</protein>
<comment type="caution">
    <text evidence="6">The sequence shown here is derived from an EMBL/GenBank/DDBJ whole genome shotgun (WGS) entry which is preliminary data.</text>
</comment>
<reference evidence="6 7" key="1">
    <citation type="submission" date="2020-08" db="EMBL/GenBank/DDBJ databases">
        <authorList>
            <person name="Koutsovoulos G."/>
            <person name="Danchin GJ E."/>
        </authorList>
    </citation>
    <scope>NUCLEOTIDE SEQUENCE [LARGE SCALE GENOMIC DNA]</scope>
</reference>
<organism evidence="6 7">
    <name type="scientific">Meloidogyne enterolobii</name>
    <name type="common">Root-knot nematode worm</name>
    <name type="synonym">Meloidogyne mayaguensis</name>
    <dbReference type="NCBI Taxonomy" id="390850"/>
    <lineage>
        <taxon>Eukaryota</taxon>
        <taxon>Metazoa</taxon>
        <taxon>Ecdysozoa</taxon>
        <taxon>Nematoda</taxon>
        <taxon>Chromadorea</taxon>
        <taxon>Rhabditida</taxon>
        <taxon>Tylenchina</taxon>
        <taxon>Tylenchomorpha</taxon>
        <taxon>Tylenchoidea</taxon>
        <taxon>Meloidogynidae</taxon>
        <taxon>Meloidogyninae</taxon>
        <taxon>Meloidogyne</taxon>
    </lineage>
</organism>
<evidence type="ECO:0000313" key="7">
    <source>
        <dbReference type="Proteomes" id="UP000580250"/>
    </source>
</evidence>
<dbReference type="PANTHER" id="PTHR48043">
    <property type="entry name" value="EG:EG0003.4 PROTEIN-RELATED"/>
    <property type="match status" value="1"/>
</dbReference>
<accession>A0A6V7X617</accession>
<dbReference type="OrthoDB" id="5835829at2759"/>
<gene>
    <name evidence="6" type="ORF">MENT_LOCUS47770</name>
</gene>
<dbReference type="EC" id="2.4.1.17" evidence="2"/>
<dbReference type="InterPro" id="IPR050271">
    <property type="entry name" value="UDP-glycosyltransferase"/>
</dbReference>
<proteinExistence type="inferred from homology"/>
<keyword evidence="3" id="KW-0328">Glycosyltransferase</keyword>
<dbReference type="GO" id="GO:0015020">
    <property type="term" value="F:glucuronosyltransferase activity"/>
    <property type="evidence" value="ECO:0007669"/>
    <property type="project" value="UniProtKB-EC"/>
</dbReference>